<accession>A0A0C9SAX3</accession>
<dbReference type="GO" id="GO:0006281">
    <property type="term" value="P:DNA repair"/>
    <property type="evidence" value="ECO:0007669"/>
    <property type="project" value="UniProtKB-ARBA"/>
</dbReference>
<evidence type="ECO:0000259" key="1">
    <source>
        <dbReference type="Pfam" id="PF09588"/>
    </source>
</evidence>
<reference evidence="2" key="1">
    <citation type="journal article" date="2015" name="PLoS ONE">
        <title>An Insight into the Sialome of the Lone Star Tick, Amblyomma americanum, with a Glimpse on Its Time Dependent Gene Expression.</title>
        <authorList>
            <person name="Karim S."/>
            <person name="Ribeiro J.M."/>
        </authorList>
    </citation>
    <scope>NUCLEOTIDE SEQUENCE</scope>
    <source>
        <tissue evidence="2">Salivary gland</tissue>
    </source>
</reference>
<dbReference type="AlphaFoldDB" id="A0A0C9SAX3"/>
<dbReference type="PANTHER" id="PTHR46609:SF8">
    <property type="entry name" value="YQAJ VIRAL RECOMBINASE DOMAIN-CONTAINING PROTEIN"/>
    <property type="match status" value="1"/>
</dbReference>
<sequence length="163" mass="18491">MREERVTTKDMLRGIDLEPVAKEAYRSQNMHHRDLQLHECGLHVLPGKPFIGASPDAVVTCACCPPRLLEVKCPKSLEKFVNSEIRHCNGTAHLKRNSRYFCQTQVQMGVTGLASTDLFAYVHDGETLTVNVTFSQAYFDDVVERATFFFKHYVLPHMIHLAA</sequence>
<dbReference type="InterPro" id="IPR019080">
    <property type="entry name" value="YqaJ_viral_recombinase"/>
</dbReference>
<protein>
    <recommendedName>
        <fullName evidence="1">YqaJ viral recombinase domain-containing protein</fullName>
    </recommendedName>
</protein>
<feature type="domain" description="YqaJ viral recombinase" evidence="1">
    <location>
        <begin position="4"/>
        <end position="113"/>
    </location>
</feature>
<proteinExistence type="evidence at transcript level"/>
<dbReference type="EMBL" id="GBZX01002328">
    <property type="protein sequence ID" value="JAG90412.1"/>
    <property type="molecule type" value="mRNA"/>
</dbReference>
<organism evidence="2">
    <name type="scientific">Amblyomma americanum</name>
    <name type="common">Lone star tick</name>
    <dbReference type="NCBI Taxonomy" id="6943"/>
    <lineage>
        <taxon>Eukaryota</taxon>
        <taxon>Metazoa</taxon>
        <taxon>Ecdysozoa</taxon>
        <taxon>Arthropoda</taxon>
        <taxon>Chelicerata</taxon>
        <taxon>Arachnida</taxon>
        <taxon>Acari</taxon>
        <taxon>Parasitiformes</taxon>
        <taxon>Ixodida</taxon>
        <taxon>Ixodoidea</taxon>
        <taxon>Ixodidae</taxon>
        <taxon>Amblyomminae</taxon>
        <taxon>Amblyomma</taxon>
    </lineage>
</organism>
<dbReference type="Pfam" id="PF09588">
    <property type="entry name" value="YqaJ"/>
    <property type="match status" value="1"/>
</dbReference>
<dbReference type="InterPro" id="IPR011335">
    <property type="entry name" value="Restrct_endonuc-II-like"/>
</dbReference>
<dbReference type="PANTHER" id="PTHR46609">
    <property type="entry name" value="EXONUCLEASE, PHAGE-TYPE/RECB, C-TERMINAL DOMAIN-CONTAINING PROTEIN"/>
    <property type="match status" value="1"/>
</dbReference>
<dbReference type="InterPro" id="IPR051703">
    <property type="entry name" value="NF-kappa-B_Signaling_Reg"/>
</dbReference>
<dbReference type="InterPro" id="IPR011604">
    <property type="entry name" value="PDDEXK-like_dom_sf"/>
</dbReference>
<dbReference type="Gene3D" id="3.90.320.10">
    <property type="match status" value="1"/>
</dbReference>
<evidence type="ECO:0000313" key="2">
    <source>
        <dbReference type="EMBL" id="JAG90412.1"/>
    </source>
</evidence>
<dbReference type="SUPFAM" id="SSF52980">
    <property type="entry name" value="Restriction endonuclease-like"/>
    <property type="match status" value="1"/>
</dbReference>
<name>A0A0C9SAX3_AMBAM</name>
<dbReference type="CDD" id="cd22343">
    <property type="entry name" value="PDDEXK_lambda_exonuclease-like"/>
    <property type="match status" value="1"/>
</dbReference>